<evidence type="ECO:0000256" key="1">
    <source>
        <dbReference type="SAM" id="MobiDB-lite"/>
    </source>
</evidence>
<sequence>MSRSHLSRSHDNLGQSSARHHRGNNNGTHENAVVVFIPAALKRPSHTLYCICVKVDETAYGGAAAEWSVNRRYSQFLELRKQIIAFLMRSQTCPGCQSMMRAVGAFPFPPKAFFRTNKLVRQRTKDLQTFVEIVIARTFSATPKCVTCGTGIMNLVWPFFNRGAQNIVRNHTMHCRPADAAPPAKKTIARNAASDCSTADSVQDMNDYEVHRRTTHKLRKSLSESDVSNAVFMTCRSDTSESNNSLVKYRSLKQDKAAFVKPMVPSIPDTPTTAADDDVDNVPAAESLNPLAYLKTCAEKCLDPRSSVANVEEALNEVIIADGHANTKEEKMYRLSTMWEAFELEDIQRELASNRGGILV</sequence>
<accession>A0A485L127</accession>
<dbReference type="Pfam" id="PF00787">
    <property type="entry name" value="PX"/>
    <property type="match status" value="1"/>
</dbReference>
<dbReference type="Proteomes" id="UP000332933">
    <property type="component" value="Unassembled WGS sequence"/>
</dbReference>
<dbReference type="Gene3D" id="3.30.1520.10">
    <property type="entry name" value="Phox-like domain"/>
    <property type="match status" value="1"/>
</dbReference>
<evidence type="ECO:0000259" key="2">
    <source>
        <dbReference type="PROSITE" id="PS50195"/>
    </source>
</evidence>
<reference evidence="4 5" key="1">
    <citation type="submission" date="2019-03" db="EMBL/GenBank/DDBJ databases">
        <authorList>
            <person name="Gaulin E."/>
            <person name="Dumas B."/>
        </authorList>
    </citation>
    <scope>NUCLEOTIDE SEQUENCE [LARGE SCALE GENOMIC DNA]</scope>
    <source>
        <strain evidence="4">CBS 568.67</strain>
    </source>
</reference>
<name>A0A485L127_9STRA</name>
<reference evidence="3" key="2">
    <citation type="submission" date="2019-06" db="EMBL/GenBank/DDBJ databases">
        <title>Genomics analysis of Aphanomyces spp. identifies a new class of oomycete effector associated with host adaptation.</title>
        <authorList>
            <person name="Gaulin E."/>
        </authorList>
    </citation>
    <scope>NUCLEOTIDE SEQUENCE</scope>
    <source>
        <strain evidence="3">CBS 578.67</strain>
    </source>
</reference>
<feature type="region of interest" description="Disordered" evidence="1">
    <location>
        <begin position="1"/>
        <end position="27"/>
    </location>
</feature>
<dbReference type="AlphaFoldDB" id="A0A485L127"/>
<dbReference type="InterPro" id="IPR036871">
    <property type="entry name" value="PX_dom_sf"/>
</dbReference>
<proteinExistence type="predicted"/>
<keyword evidence="5" id="KW-1185">Reference proteome</keyword>
<evidence type="ECO:0000313" key="3">
    <source>
        <dbReference type="EMBL" id="KAF0694867.1"/>
    </source>
</evidence>
<dbReference type="SUPFAM" id="SSF64268">
    <property type="entry name" value="PX domain"/>
    <property type="match status" value="1"/>
</dbReference>
<dbReference type="OrthoDB" id="153314at2759"/>
<evidence type="ECO:0000313" key="4">
    <source>
        <dbReference type="EMBL" id="VFT91092.1"/>
    </source>
</evidence>
<feature type="domain" description="PX" evidence="2">
    <location>
        <begin position="27"/>
        <end position="167"/>
    </location>
</feature>
<dbReference type="GO" id="GO:0035091">
    <property type="term" value="F:phosphatidylinositol binding"/>
    <property type="evidence" value="ECO:0007669"/>
    <property type="project" value="InterPro"/>
</dbReference>
<dbReference type="PROSITE" id="PS50195">
    <property type="entry name" value="PX"/>
    <property type="match status" value="1"/>
</dbReference>
<gene>
    <name evidence="4" type="primary">Aste57867_14267</name>
    <name evidence="3" type="ORF">As57867_014216</name>
    <name evidence="4" type="ORF">ASTE57867_14267</name>
</gene>
<dbReference type="EMBL" id="CAADRA010005555">
    <property type="protein sequence ID" value="VFT91092.1"/>
    <property type="molecule type" value="Genomic_DNA"/>
</dbReference>
<dbReference type="EMBL" id="VJMH01005534">
    <property type="protein sequence ID" value="KAF0694867.1"/>
    <property type="molecule type" value="Genomic_DNA"/>
</dbReference>
<dbReference type="InterPro" id="IPR001683">
    <property type="entry name" value="PX_dom"/>
</dbReference>
<organism evidence="4 5">
    <name type="scientific">Aphanomyces stellatus</name>
    <dbReference type="NCBI Taxonomy" id="120398"/>
    <lineage>
        <taxon>Eukaryota</taxon>
        <taxon>Sar</taxon>
        <taxon>Stramenopiles</taxon>
        <taxon>Oomycota</taxon>
        <taxon>Saprolegniomycetes</taxon>
        <taxon>Saprolegniales</taxon>
        <taxon>Verrucalvaceae</taxon>
        <taxon>Aphanomyces</taxon>
    </lineage>
</organism>
<protein>
    <submittedName>
        <fullName evidence="4">Aste57867_14267 protein</fullName>
    </submittedName>
</protein>
<evidence type="ECO:0000313" key="5">
    <source>
        <dbReference type="Proteomes" id="UP000332933"/>
    </source>
</evidence>